<keyword evidence="8" id="KW-0255">Endonuclease</keyword>
<evidence type="ECO:0000313" key="14">
    <source>
        <dbReference type="EMBL" id="EXJ92657.1"/>
    </source>
</evidence>
<evidence type="ECO:0000256" key="3">
    <source>
        <dbReference type="ARBA" id="ARBA00007823"/>
    </source>
</evidence>
<dbReference type="CDD" id="cd07718">
    <property type="entry name" value="RNaseZ_ELAC1_ELAC2-C-term-like_MBL-fold"/>
    <property type="match status" value="1"/>
</dbReference>
<dbReference type="eggNOG" id="KOG2121">
    <property type="taxonomic scope" value="Eukaryota"/>
</dbReference>
<keyword evidence="7" id="KW-0479">Metal-binding</keyword>
<dbReference type="GO" id="GO:0046872">
    <property type="term" value="F:metal ion binding"/>
    <property type="evidence" value="ECO:0007669"/>
    <property type="project" value="UniProtKB-KW"/>
</dbReference>
<dbReference type="SUPFAM" id="SSF56281">
    <property type="entry name" value="Metallo-hydrolase/oxidoreductase"/>
    <property type="match status" value="2"/>
</dbReference>
<organism evidence="14 15">
    <name type="scientific">Capronia epimyces CBS 606.96</name>
    <dbReference type="NCBI Taxonomy" id="1182542"/>
    <lineage>
        <taxon>Eukaryota</taxon>
        <taxon>Fungi</taxon>
        <taxon>Dikarya</taxon>
        <taxon>Ascomycota</taxon>
        <taxon>Pezizomycotina</taxon>
        <taxon>Eurotiomycetes</taxon>
        <taxon>Chaetothyriomycetidae</taxon>
        <taxon>Chaetothyriales</taxon>
        <taxon>Herpotrichiellaceae</taxon>
        <taxon>Capronia</taxon>
    </lineage>
</organism>
<protein>
    <recommendedName>
        <fullName evidence="4">ribonuclease Z</fullName>
        <ecNumber evidence="4">3.1.26.11</ecNumber>
    </recommendedName>
</protein>
<dbReference type="Proteomes" id="UP000019478">
    <property type="component" value="Unassembled WGS sequence"/>
</dbReference>
<name>W9YID4_9EURO</name>
<feature type="compositionally biased region" description="Basic and acidic residues" evidence="11">
    <location>
        <begin position="983"/>
        <end position="995"/>
    </location>
</feature>
<keyword evidence="5" id="KW-0819">tRNA processing</keyword>
<dbReference type="InterPro" id="IPR001279">
    <property type="entry name" value="Metallo-B-lactamas"/>
</dbReference>
<evidence type="ECO:0000313" key="15">
    <source>
        <dbReference type="Proteomes" id="UP000019478"/>
    </source>
</evidence>
<dbReference type="HOGENOM" id="CLU_006220_0_0_1"/>
<evidence type="ECO:0000256" key="9">
    <source>
        <dbReference type="ARBA" id="ARBA00022801"/>
    </source>
</evidence>
<dbReference type="InterPro" id="IPR047151">
    <property type="entry name" value="RNZ2-like"/>
</dbReference>
<feature type="compositionally biased region" description="Basic and acidic residues" evidence="11">
    <location>
        <begin position="915"/>
        <end position="925"/>
    </location>
</feature>
<comment type="similarity">
    <text evidence="3">Belongs to the RNase Z family.</text>
</comment>
<keyword evidence="9" id="KW-0378">Hydrolase</keyword>
<dbReference type="GO" id="GO:1990180">
    <property type="term" value="P:mitochondrial tRNA 3'-end processing"/>
    <property type="evidence" value="ECO:0007669"/>
    <property type="project" value="TreeGrafter"/>
</dbReference>
<evidence type="ECO:0000256" key="4">
    <source>
        <dbReference type="ARBA" id="ARBA00012477"/>
    </source>
</evidence>
<dbReference type="STRING" id="1182542.W9YID4"/>
<evidence type="ECO:0000256" key="6">
    <source>
        <dbReference type="ARBA" id="ARBA00022722"/>
    </source>
</evidence>
<dbReference type="PANTHER" id="PTHR12553">
    <property type="entry name" value="ZINC PHOSPHODIESTERASE ELAC PROTEIN 2"/>
    <property type="match status" value="1"/>
</dbReference>
<comment type="catalytic activity">
    <reaction evidence="1">
        <text>Endonucleolytic cleavage of RNA, removing extra 3' nucleotides from tRNA precursor, generating 3' termini of tRNAs. A 3'-hydroxy group is left at the tRNA terminus and a 5'-phosphoryl group is left at the trailer molecule.</text>
        <dbReference type="EC" id="3.1.26.11"/>
    </reaction>
</comment>
<dbReference type="InterPro" id="IPR027794">
    <property type="entry name" value="tRNase_Z_dom"/>
</dbReference>
<accession>W9YID4</accession>
<sequence>MMQEHQEGLKGVGVRTIFHLQFIATPTSDTPGTSLILHFASKRYIFGEIAEGTQRACIQRGIGLRKVRGLFLSGKTTWSNGGLIGLILSLADIQQGEVEYDEDEGVNKRPRLHIHAGPKQMHSLACARRFVFRTGMPLSVHEVDVQHHRHNPNPDPIHKDENIRVWALCLQPTSDTTSPSTTAKKVDQPDLVPGHNSEVSTVNDSQIERDQTLRKDVVNNMFDSDWRRDQLVQSKLKDIKLPAVVWVRDAETKKLTSYTCYDLNNTAPLTPDTDVLVRNPWPASTVEELPPASGLPEGVSMSYIVKGYAQRGSFDIEKAKSLGLKPGPIFRDLVAGKCVQTEDGRTITPEMVMTPTRPGRGFAIFDVPSIDHLQDLERQLHNGGDRLLDGVQAVVWMTRGGVLYEPQFEQILQRFGGIKHIISDPDVCHDYVVHDSSALSSLRLSNIASEFFSLPRYDNLHGYRPHIPRPPQHLPTIFQPKDNKADIVPAKRGMKINIEPNFLLDESEIPNNQDLMTLNLPLEPAVQEALPADMSLYHRPDRATISSLDLAEPEIFTLGTGSAAPSKYRNVSAVLLRMPDGAGNYLFDCGEGTLGQLRRVYPAEQLDDILYNLKGIWISHLHADHHLGTVTVLKAAYEARQKLSEHGKPLPSPPCLISEINMIDYLAEYQSVIGISTESLCTPIACDWREGMSFHGKPFDFGQTDVPIRELQTVKVNHCHGAQAVSVTFQNGFKFSYSGDCRPNERFCEIGENSDVLVHEATFDDGMEGDAMAKKHCTTGEAVGVALKMKAKNLILTHFSQRYQKLPVLSSVKMPEHLSEEDLIDDVDAEMTNPQVGMNTQRENDEPAAPSASAWTEPDSARDLNIGIAFDLMRVRVSQIKTMKPLFPAISKMFEIEEEKREKQRLEVAAALNEENKQKKAEKAKAAQAKKQKQKDAEAMQVAGKQGQKAGNEENSKKNRKNKRKLEQQEQQLPPTPAPALDDGERPKSTFEARNAKPVQPQYQPQYQSQAQPQTSDDDDNDNSNFNVDGGSHTEILTIPALRNSSNSTVIFSAGAVETDVEMEASSPKKKCKLSPA</sequence>
<evidence type="ECO:0000259" key="13">
    <source>
        <dbReference type="Pfam" id="PF13691"/>
    </source>
</evidence>
<dbReference type="OrthoDB" id="527344at2759"/>
<feature type="domain" description="Metallo-beta-lactamase" evidence="12">
    <location>
        <begin position="584"/>
        <end position="799"/>
    </location>
</feature>
<evidence type="ECO:0000256" key="10">
    <source>
        <dbReference type="ARBA" id="ARBA00022833"/>
    </source>
</evidence>
<feature type="region of interest" description="Disordered" evidence="11">
    <location>
        <begin position="838"/>
        <end position="858"/>
    </location>
</feature>
<dbReference type="InterPro" id="IPR036866">
    <property type="entry name" value="RibonucZ/Hydroxyglut_hydro"/>
</dbReference>
<evidence type="ECO:0000256" key="7">
    <source>
        <dbReference type="ARBA" id="ARBA00022723"/>
    </source>
</evidence>
<evidence type="ECO:0000256" key="2">
    <source>
        <dbReference type="ARBA" id="ARBA00001947"/>
    </source>
</evidence>
<dbReference type="EMBL" id="AMGY01000001">
    <property type="protein sequence ID" value="EXJ92657.1"/>
    <property type="molecule type" value="Genomic_DNA"/>
</dbReference>
<dbReference type="EC" id="3.1.26.11" evidence="4"/>
<keyword evidence="10" id="KW-0862">Zinc</keyword>
<feature type="compositionally biased region" description="Low complexity" evidence="11">
    <location>
        <begin position="998"/>
        <end position="1014"/>
    </location>
</feature>
<dbReference type="Pfam" id="PF13691">
    <property type="entry name" value="Lactamase_B_4"/>
    <property type="match status" value="1"/>
</dbReference>
<feature type="region of interest" description="Disordered" evidence="11">
    <location>
        <begin position="174"/>
        <end position="205"/>
    </location>
</feature>
<dbReference type="PANTHER" id="PTHR12553:SF49">
    <property type="entry name" value="ZINC PHOSPHODIESTERASE ELAC PROTEIN 2"/>
    <property type="match status" value="1"/>
</dbReference>
<comment type="cofactor">
    <cofactor evidence="2">
        <name>Zn(2+)</name>
        <dbReference type="ChEBI" id="CHEBI:29105"/>
    </cofactor>
</comment>
<feature type="domain" description="tRNase Z endonuclease" evidence="13">
    <location>
        <begin position="21"/>
        <end position="81"/>
    </location>
</feature>
<keyword evidence="15" id="KW-1185">Reference proteome</keyword>
<gene>
    <name evidence="14" type="ORF">A1O3_01209</name>
</gene>
<feature type="region of interest" description="Disordered" evidence="11">
    <location>
        <begin position="915"/>
        <end position="1032"/>
    </location>
</feature>
<dbReference type="Gene3D" id="3.60.15.10">
    <property type="entry name" value="Ribonuclease Z/Hydroxyacylglutathione hydrolase-like"/>
    <property type="match status" value="3"/>
</dbReference>
<dbReference type="AlphaFoldDB" id="W9YID4"/>
<dbReference type="Pfam" id="PF12706">
    <property type="entry name" value="Lactamase_B_2"/>
    <property type="match status" value="1"/>
</dbReference>
<dbReference type="GO" id="GO:0042781">
    <property type="term" value="F:3'-tRNA processing endoribonuclease activity"/>
    <property type="evidence" value="ECO:0007669"/>
    <property type="project" value="UniProtKB-EC"/>
</dbReference>
<reference evidence="14 15" key="1">
    <citation type="submission" date="2013-03" db="EMBL/GenBank/DDBJ databases">
        <title>The Genome Sequence of Capronia epimyces CBS 606.96.</title>
        <authorList>
            <consortium name="The Broad Institute Genomics Platform"/>
            <person name="Cuomo C."/>
            <person name="de Hoog S."/>
            <person name="Gorbushina A."/>
            <person name="Walker B."/>
            <person name="Young S.K."/>
            <person name="Zeng Q."/>
            <person name="Gargeya S."/>
            <person name="Fitzgerald M."/>
            <person name="Haas B."/>
            <person name="Abouelleil A."/>
            <person name="Allen A.W."/>
            <person name="Alvarado L."/>
            <person name="Arachchi H.M."/>
            <person name="Berlin A.M."/>
            <person name="Chapman S.B."/>
            <person name="Gainer-Dewar J."/>
            <person name="Goldberg J."/>
            <person name="Griggs A."/>
            <person name="Gujja S."/>
            <person name="Hansen M."/>
            <person name="Howarth C."/>
            <person name="Imamovic A."/>
            <person name="Ireland A."/>
            <person name="Larimer J."/>
            <person name="McCowan C."/>
            <person name="Murphy C."/>
            <person name="Pearson M."/>
            <person name="Poon T.W."/>
            <person name="Priest M."/>
            <person name="Roberts A."/>
            <person name="Saif S."/>
            <person name="Shea T."/>
            <person name="Sisk P."/>
            <person name="Sykes S."/>
            <person name="Wortman J."/>
            <person name="Nusbaum C."/>
            <person name="Birren B."/>
        </authorList>
    </citation>
    <scope>NUCLEOTIDE SEQUENCE [LARGE SCALE GENOMIC DNA]</scope>
    <source>
        <strain evidence="14 15">CBS 606.96</strain>
    </source>
</reference>
<dbReference type="GO" id="GO:0005739">
    <property type="term" value="C:mitochondrion"/>
    <property type="evidence" value="ECO:0007669"/>
    <property type="project" value="TreeGrafter"/>
</dbReference>
<evidence type="ECO:0000256" key="5">
    <source>
        <dbReference type="ARBA" id="ARBA00022694"/>
    </source>
</evidence>
<comment type="caution">
    <text evidence="14">The sequence shown here is derived from an EMBL/GenBank/DDBJ whole genome shotgun (WGS) entry which is preliminary data.</text>
</comment>
<keyword evidence="6" id="KW-0540">Nuclease</keyword>
<evidence type="ECO:0000256" key="11">
    <source>
        <dbReference type="SAM" id="MobiDB-lite"/>
    </source>
</evidence>
<evidence type="ECO:0000256" key="8">
    <source>
        <dbReference type="ARBA" id="ARBA00022759"/>
    </source>
</evidence>
<dbReference type="GeneID" id="19165347"/>
<proteinExistence type="inferred from homology"/>
<evidence type="ECO:0000256" key="1">
    <source>
        <dbReference type="ARBA" id="ARBA00000402"/>
    </source>
</evidence>
<evidence type="ECO:0000259" key="12">
    <source>
        <dbReference type="Pfam" id="PF12706"/>
    </source>
</evidence>
<dbReference type="RefSeq" id="XP_007729547.1">
    <property type="nucleotide sequence ID" value="XM_007731357.1"/>
</dbReference>